<feature type="domain" description="Protein kinase" evidence="1">
    <location>
        <begin position="1"/>
        <end position="213"/>
    </location>
</feature>
<dbReference type="GO" id="GO:0004672">
    <property type="term" value="F:protein kinase activity"/>
    <property type="evidence" value="ECO:0007669"/>
    <property type="project" value="InterPro"/>
</dbReference>
<dbReference type="InterPro" id="IPR011009">
    <property type="entry name" value="Kinase-like_dom_sf"/>
</dbReference>
<dbReference type="PROSITE" id="PS50011">
    <property type="entry name" value="PROTEIN_KINASE_DOM"/>
    <property type="match status" value="1"/>
</dbReference>
<dbReference type="Proteomes" id="UP000054538">
    <property type="component" value="Unassembled WGS sequence"/>
</dbReference>
<gene>
    <name evidence="2" type="ORF">PAXRUDRAFT_148631</name>
</gene>
<dbReference type="InParanoid" id="A0A0D0DYP5"/>
<dbReference type="InterPro" id="IPR050235">
    <property type="entry name" value="CK1_Ser-Thr_kinase"/>
</dbReference>
<accession>A0A0D0DYP5</accession>
<dbReference type="PANTHER" id="PTHR11909">
    <property type="entry name" value="CASEIN KINASE-RELATED"/>
    <property type="match status" value="1"/>
</dbReference>
<dbReference type="EMBL" id="KN825342">
    <property type="protein sequence ID" value="KIK91829.1"/>
    <property type="molecule type" value="Genomic_DNA"/>
</dbReference>
<evidence type="ECO:0000313" key="2">
    <source>
        <dbReference type="EMBL" id="KIK91829.1"/>
    </source>
</evidence>
<dbReference type="Gene3D" id="1.10.510.10">
    <property type="entry name" value="Transferase(Phosphotransferase) domain 1"/>
    <property type="match status" value="1"/>
</dbReference>
<evidence type="ECO:0000313" key="3">
    <source>
        <dbReference type="Proteomes" id="UP000054538"/>
    </source>
</evidence>
<dbReference type="InterPro" id="IPR000719">
    <property type="entry name" value="Prot_kinase_dom"/>
</dbReference>
<evidence type="ECO:0000259" key="1">
    <source>
        <dbReference type="PROSITE" id="PS50011"/>
    </source>
</evidence>
<protein>
    <recommendedName>
        <fullName evidence="1">Protein kinase domain-containing protein</fullName>
    </recommendedName>
</protein>
<proteinExistence type="predicted"/>
<dbReference type="GO" id="GO:0005524">
    <property type="term" value="F:ATP binding"/>
    <property type="evidence" value="ECO:0007669"/>
    <property type="project" value="InterPro"/>
</dbReference>
<keyword evidence="3" id="KW-1185">Reference proteome</keyword>
<name>A0A0D0DYP5_9AGAM</name>
<dbReference type="STRING" id="930991.A0A0D0DYP5"/>
<sequence length="213" mass="24045">MHVQVLHMDRRFRVKDILETTNKCAIFQEVDLLQCSNTILVKASGHSGHHNPLQCECVVLNQLHDIKGIPNIPWSGTEGELDVIIFEDLSPTLEDVFKSTGKNLLVNSVSLLVEHLILCLEYIYSHSYIYSNIRPKNIFVGLAVPGQQANELFLFDFTLVQLYKDPQTYTPVLFHSIHPPTGAATSKGFSSINYHLGNQLSHWDDFESLTVTP</sequence>
<dbReference type="OrthoDB" id="2640723at2759"/>
<reference evidence="2 3" key="1">
    <citation type="submission" date="2014-04" db="EMBL/GenBank/DDBJ databases">
        <authorList>
            <consortium name="DOE Joint Genome Institute"/>
            <person name="Kuo A."/>
            <person name="Kohler A."/>
            <person name="Jargeat P."/>
            <person name="Nagy L.G."/>
            <person name="Floudas D."/>
            <person name="Copeland A."/>
            <person name="Barry K.W."/>
            <person name="Cichocki N."/>
            <person name="Veneault-Fourrey C."/>
            <person name="LaButti K."/>
            <person name="Lindquist E.A."/>
            <person name="Lipzen A."/>
            <person name="Lundell T."/>
            <person name="Morin E."/>
            <person name="Murat C."/>
            <person name="Sun H."/>
            <person name="Tunlid A."/>
            <person name="Henrissat B."/>
            <person name="Grigoriev I.V."/>
            <person name="Hibbett D.S."/>
            <person name="Martin F."/>
            <person name="Nordberg H.P."/>
            <person name="Cantor M.N."/>
            <person name="Hua S.X."/>
        </authorList>
    </citation>
    <scope>NUCLEOTIDE SEQUENCE [LARGE SCALE GENOMIC DNA]</scope>
    <source>
        <strain evidence="2 3">Ve08.2h10</strain>
    </source>
</reference>
<dbReference type="SUPFAM" id="SSF56112">
    <property type="entry name" value="Protein kinase-like (PK-like)"/>
    <property type="match status" value="1"/>
</dbReference>
<organism evidence="2 3">
    <name type="scientific">Paxillus rubicundulus Ve08.2h10</name>
    <dbReference type="NCBI Taxonomy" id="930991"/>
    <lineage>
        <taxon>Eukaryota</taxon>
        <taxon>Fungi</taxon>
        <taxon>Dikarya</taxon>
        <taxon>Basidiomycota</taxon>
        <taxon>Agaricomycotina</taxon>
        <taxon>Agaricomycetes</taxon>
        <taxon>Agaricomycetidae</taxon>
        <taxon>Boletales</taxon>
        <taxon>Paxilineae</taxon>
        <taxon>Paxillaceae</taxon>
        <taxon>Paxillus</taxon>
    </lineage>
</organism>
<dbReference type="AlphaFoldDB" id="A0A0D0DYP5"/>
<dbReference type="HOGENOM" id="CLU_019279_2_0_1"/>
<reference evidence="3" key="2">
    <citation type="submission" date="2015-01" db="EMBL/GenBank/DDBJ databases">
        <title>Evolutionary Origins and Diversification of the Mycorrhizal Mutualists.</title>
        <authorList>
            <consortium name="DOE Joint Genome Institute"/>
            <consortium name="Mycorrhizal Genomics Consortium"/>
            <person name="Kohler A."/>
            <person name="Kuo A."/>
            <person name="Nagy L.G."/>
            <person name="Floudas D."/>
            <person name="Copeland A."/>
            <person name="Barry K.W."/>
            <person name="Cichocki N."/>
            <person name="Veneault-Fourrey C."/>
            <person name="LaButti K."/>
            <person name="Lindquist E.A."/>
            <person name="Lipzen A."/>
            <person name="Lundell T."/>
            <person name="Morin E."/>
            <person name="Murat C."/>
            <person name="Riley R."/>
            <person name="Ohm R."/>
            <person name="Sun H."/>
            <person name="Tunlid A."/>
            <person name="Henrissat B."/>
            <person name="Grigoriev I.V."/>
            <person name="Hibbett D.S."/>
            <person name="Martin F."/>
        </authorList>
    </citation>
    <scope>NUCLEOTIDE SEQUENCE [LARGE SCALE GENOMIC DNA]</scope>
    <source>
        <strain evidence="3">Ve08.2h10</strain>
    </source>
</reference>